<name>A0A7X0C7Z0_9ACTN</name>
<dbReference type="EMBL" id="JACHJB010000003">
    <property type="protein sequence ID" value="MBB6350203.1"/>
    <property type="molecule type" value="Genomic_DNA"/>
</dbReference>
<gene>
    <name evidence="1" type="ORF">FHU36_006775</name>
</gene>
<comment type="caution">
    <text evidence="1">The sequence shown here is derived from an EMBL/GenBank/DDBJ whole genome shotgun (WGS) entry which is preliminary data.</text>
</comment>
<reference evidence="1 2" key="1">
    <citation type="submission" date="2020-08" db="EMBL/GenBank/DDBJ databases">
        <title>Sequencing the genomes of 1000 actinobacteria strains.</title>
        <authorList>
            <person name="Klenk H.-P."/>
        </authorList>
    </citation>
    <scope>NUCLEOTIDE SEQUENCE [LARGE SCALE GENOMIC DNA]</scope>
    <source>
        <strain evidence="1 2">DSM 45913</strain>
    </source>
</reference>
<sequence length="145" mass="15456">MAIDTSGDLWRGENFEDLADFLREYRPGGYAVERVSEAACAGCAGKSFNVMADDVEGCVQRVCVVCGDASFIADSADCMDEAGLGECACPCGGEKFAVAVGFAFRGDGEVRWVSVGLRCLEDGNLGVYADWKIDYSPTAHLLELT</sequence>
<evidence type="ECO:0000313" key="1">
    <source>
        <dbReference type="EMBL" id="MBB6350203.1"/>
    </source>
</evidence>
<accession>A0A7X0C7Z0</accession>
<keyword evidence="2" id="KW-1185">Reference proteome</keyword>
<dbReference type="Proteomes" id="UP000583800">
    <property type="component" value="Unassembled WGS sequence"/>
</dbReference>
<organism evidence="1 2">
    <name type="scientific">Nonomuraea muscovyensis</name>
    <dbReference type="NCBI Taxonomy" id="1124761"/>
    <lineage>
        <taxon>Bacteria</taxon>
        <taxon>Bacillati</taxon>
        <taxon>Actinomycetota</taxon>
        <taxon>Actinomycetes</taxon>
        <taxon>Streptosporangiales</taxon>
        <taxon>Streptosporangiaceae</taxon>
        <taxon>Nonomuraea</taxon>
    </lineage>
</organism>
<proteinExistence type="predicted"/>
<dbReference type="RefSeq" id="WP_185088040.1">
    <property type="nucleotide sequence ID" value="NZ_JACHJB010000003.1"/>
</dbReference>
<evidence type="ECO:0000313" key="2">
    <source>
        <dbReference type="Proteomes" id="UP000583800"/>
    </source>
</evidence>
<protein>
    <submittedName>
        <fullName evidence="1">Uncharacterized protein</fullName>
    </submittedName>
</protein>
<dbReference type="AlphaFoldDB" id="A0A7X0C7Z0"/>